<reference evidence="2 3" key="1">
    <citation type="journal article" date="2018" name="Nat. Ecol. Evol.">
        <title>Pezizomycetes genomes reveal the molecular basis of ectomycorrhizal truffle lifestyle.</title>
        <authorList>
            <person name="Murat C."/>
            <person name="Payen T."/>
            <person name="Noel B."/>
            <person name="Kuo A."/>
            <person name="Morin E."/>
            <person name="Chen J."/>
            <person name="Kohler A."/>
            <person name="Krizsan K."/>
            <person name="Balestrini R."/>
            <person name="Da Silva C."/>
            <person name="Montanini B."/>
            <person name="Hainaut M."/>
            <person name="Levati E."/>
            <person name="Barry K.W."/>
            <person name="Belfiori B."/>
            <person name="Cichocki N."/>
            <person name="Clum A."/>
            <person name="Dockter R.B."/>
            <person name="Fauchery L."/>
            <person name="Guy J."/>
            <person name="Iotti M."/>
            <person name="Le Tacon F."/>
            <person name="Lindquist E.A."/>
            <person name="Lipzen A."/>
            <person name="Malagnac F."/>
            <person name="Mello A."/>
            <person name="Molinier V."/>
            <person name="Miyauchi S."/>
            <person name="Poulain J."/>
            <person name="Riccioni C."/>
            <person name="Rubini A."/>
            <person name="Sitrit Y."/>
            <person name="Splivallo R."/>
            <person name="Traeger S."/>
            <person name="Wang M."/>
            <person name="Zifcakova L."/>
            <person name="Wipf D."/>
            <person name="Zambonelli A."/>
            <person name="Paolocci F."/>
            <person name="Nowrousian M."/>
            <person name="Ottonello S."/>
            <person name="Baldrian P."/>
            <person name="Spatafora J.W."/>
            <person name="Henrissat B."/>
            <person name="Nagy L.G."/>
            <person name="Aury J.M."/>
            <person name="Wincker P."/>
            <person name="Grigoriev I.V."/>
            <person name="Bonfante P."/>
            <person name="Martin F.M."/>
        </authorList>
    </citation>
    <scope>NUCLEOTIDE SEQUENCE [LARGE SCALE GENOMIC DNA]</scope>
    <source>
        <strain evidence="2 3">ATCC MYA-4762</strain>
    </source>
</reference>
<gene>
    <name evidence="2" type="ORF">L211DRAFT_792528</name>
</gene>
<dbReference type="Pfam" id="PF20149">
    <property type="entry name" value="DUF6532"/>
    <property type="match status" value="1"/>
</dbReference>
<dbReference type="InterPro" id="IPR045341">
    <property type="entry name" value="DUF6532"/>
</dbReference>
<organism evidence="2 3">
    <name type="scientific">Terfezia boudieri ATCC MYA-4762</name>
    <dbReference type="NCBI Taxonomy" id="1051890"/>
    <lineage>
        <taxon>Eukaryota</taxon>
        <taxon>Fungi</taxon>
        <taxon>Dikarya</taxon>
        <taxon>Ascomycota</taxon>
        <taxon>Pezizomycotina</taxon>
        <taxon>Pezizomycetes</taxon>
        <taxon>Pezizales</taxon>
        <taxon>Pezizaceae</taxon>
        <taxon>Terfezia</taxon>
    </lineage>
</organism>
<feature type="non-terminal residue" evidence="2">
    <location>
        <position position="1"/>
    </location>
</feature>
<keyword evidence="3" id="KW-1185">Reference proteome</keyword>
<dbReference type="EMBL" id="ML121575">
    <property type="protein sequence ID" value="RPB20289.1"/>
    <property type="molecule type" value="Genomic_DNA"/>
</dbReference>
<dbReference type="Proteomes" id="UP000267821">
    <property type="component" value="Unassembled WGS sequence"/>
</dbReference>
<protein>
    <recommendedName>
        <fullName evidence="1">DUF6532 domain-containing protein</fullName>
    </recommendedName>
</protein>
<dbReference type="InParanoid" id="A0A3N4LFN9"/>
<evidence type="ECO:0000259" key="1">
    <source>
        <dbReference type="Pfam" id="PF20149"/>
    </source>
</evidence>
<dbReference type="AlphaFoldDB" id="A0A3N4LFN9"/>
<proteinExistence type="predicted"/>
<accession>A0A3N4LFN9</accession>
<evidence type="ECO:0000313" key="2">
    <source>
        <dbReference type="EMBL" id="RPB20289.1"/>
    </source>
</evidence>
<sequence length="102" mass="11941">YRFRAREIVIIIYECFFWQPKMRGKRDSKFFDKINNVFICLVAAAIQHCLKELRTGEASEAMEFKYKTAARKYISDGQRTTADVLQLHSIGFKTCGAYMIRS</sequence>
<name>A0A3N4LFN9_9PEZI</name>
<evidence type="ECO:0000313" key="3">
    <source>
        <dbReference type="Proteomes" id="UP000267821"/>
    </source>
</evidence>
<feature type="domain" description="DUF6532" evidence="1">
    <location>
        <begin position="3"/>
        <end position="73"/>
    </location>
</feature>